<dbReference type="PANTHER" id="PTHR42037">
    <property type="match status" value="1"/>
</dbReference>
<dbReference type="InterPro" id="IPR027796">
    <property type="entry name" value="OTT_1508_deam-like"/>
</dbReference>
<dbReference type="OrthoDB" id="3251507at2759"/>
<dbReference type="eggNOG" id="ENOG502SKGQ">
    <property type="taxonomic scope" value="Eukaryota"/>
</dbReference>
<gene>
    <name evidence="2" type="ORF">CTHT_0037190</name>
</gene>
<evidence type="ECO:0000313" key="3">
    <source>
        <dbReference type="Proteomes" id="UP000008066"/>
    </source>
</evidence>
<dbReference type="RefSeq" id="XP_006694144.1">
    <property type="nucleotide sequence ID" value="XM_006694081.1"/>
</dbReference>
<feature type="region of interest" description="Disordered" evidence="1">
    <location>
        <begin position="527"/>
        <end position="571"/>
    </location>
</feature>
<dbReference type="GeneID" id="18257757"/>
<dbReference type="AlphaFoldDB" id="G0S7W1"/>
<evidence type="ECO:0000313" key="2">
    <source>
        <dbReference type="EMBL" id="EGS21848.1"/>
    </source>
</evidence>
<protein>
    <submittedName>
        <fullName evidence="2">Uncharacterized protein</fullName>
    </submittedName>
</protein>
<dbReference type="EMBL" id="GL988041">
    <property type="protein sequence ID" value="EGS21848.1"/>
    <property type="molecule type" value="Genomic_DNA"/>
</dbReference>
<dbReference type="STRING" id="759272.G0S7W1"/>
<organism evidence="3">
    <name type="scientific">Chaetomium thermophilum (strain DSM 1495 / CBS 144.50 / IMI 039719)</name>
    <name type="common">Thermochaetoides thermophila</name>
    <dbReference type="NCBI Taxonomy" id="759272"/>
    <lineage>
        <taxon>Eukaryota</taxon>
        <taxon>Fungi</taxon>
        <taxon>Dikarya</taxon>
        <taxon>Ascomycota</taxon>
        <taxon>Pezizomycotina</taxon>
        <taxon>Sordariomycetes</taxon>
        <taxon>Sordariomycetidae</taxon>
        <taxon>Sordariales</taxon>
        <taxon>Chaetomiaceae</taxon>
        <taxon>Thermochaetoides</taxon>
    </lineage>
</organism>
<dbReference type="OMA" id="VEMYESC"/>
<dbReference type="PANTHER" id="PTHR42037:SF1">
    <property type="match status" value="1"/>
</dbReference>
<evidence type="ECO:0000256" key="1">
    <source>
        <dbReference type="SAM" id="MobiDB-lite"/>
    </source>
</evidence>
<reference evidence="2 3" key="1">
    <citation type="journal article" date="2011" name="Cell">
        <title>Insight into structure and assembly of the nuclear pore complex by utilizing the genome of a eukaryotic thermophile.</title>
        <authorList>
            <person name="Amlacher S."/>
            <person name="Sarges P."/>
            <person name="Flemming D."/>
            <person name="van Noort V."/>
            <person name="Kunze R."/>
            <person name="Devos D.P."/>
            <person name="Arumugam M."/>
            <person name="Bork P."/>
            <person name="Hurt E."/>
        </authorList>
    </citation>
    <scope>NUCLEOTIDE SEQUENCE [LARGE SCALE GENOMIC DNA]</scope>
    <source>
        <strain evidence="3">DSM 1495 / CBS 144.50 / IMI 039719</strain>
    </source>
</reference>
<keyword evidence="3" id="KW-1185">Reference proteome</keyword>
<proteinExistence type="predicted"/>
<feature type="compositionally biased region" description="Acidic residues" evidence="1">
    <location>
        <begin position="558"/>
        <end position="571"/>
    </location>
</feature>
<accession>G0S7W1</accession>
<feature type="region of interest" description="Disordered" evidence="1">
    <location>
        <begin position="463"/>
        <end position="485"/>
    </location>
</feature>
<name>G0S7W1_CHATD</name>
<dbReference type="Pfam" id="PF14441">
    <property type="entry name" value="OTT_1508_deam"/>
    <property type="match status" value="1"/>
</dbReference>
<dbReference type="KEGG" id="cthr:CTHT_0037190"/>
<dbReference type="Proteomes" id="UP000008066">
    <property type="component" value="Unassembled WGS sequence"/>
</dbReference>
<dbReference type="HOGENOM" id="CLU_027514_2_2_1"/>
<sequence length="571" mass="65105">MSNTQQASGNSELKRSLEKRFYEPILLLDALQSIYLGEDRVTEPDLEAPTGKSPQQIFFCFANKLSQICDNRPRQDLGATVTAFAILDSGTVEYWFTSNQRDQQELNIAKDFVEGILNLLGSVPDEQLANKSSTPSIFSDILQRILIFNRPRIELYLSELCGKDGETFPWCIKYARREDSSEGACVADALEGLKPHVEAVQRSLCSDSHEFTKHAESLLRCIDAHYPCLDIYMKKKTRGENYVRDSRWSELRHFLSRLLSLFIAVRVLINARELWPQLFVNFIVKSLPSTEPAPAPVVRRNANGIISRMGSETATRPYKLHAETLQKDKNLDQRIAQRAHPKKFRPIVHAEVNLLDQILRRQAQSDLEEDDGVRFFNEAEFGRYIGTSKPTCMLCHLWFSDHPSGVRCRETHGNLYYNWRAPNVYDLDDREAIKQRDLILNGMVKKIRQQAFRVIEERSFTRRRHDSRDTATNPLGSTVRDTDSVIPSVGEDDHYSFTKFKREFSIVVDDADSRLAAGLTEISLNDVMSPDKSNSGTTPAIRANGRSLKSARRRPIIVEDEDDEENGGAML</sequence>